<dbReference type="GO" id="GO:0004527">
    <property type="term" value="F:exonuclease activity"/>
    <property type="evidence" value="ECO:0007669"/>
    <property type="project" value="UniProtKB-KW"/>
</dbReference>
<evidence type="ECO:0000313" key="6">
    <source>
        <dbReference type="EMBL" id="MFC0262605.1"/>
    </source>
</evidence>
<keyword evidence="1 4" id="KW-0540">Nuclease</keyword>
<sequence>MKILHTADWHLGKRLQEYSRLEEQKEVLQEIVDLAEKEQVDLILLAGDIFDSFNPNHEAVELLYKTLKKLSNNGQRPIIAISGNHDSTQFIEAPDPLAREMGIFFYSKYDSLIPTGQLDNGIQIINSEPGFVELKVPKYEFPVRILLAPYANELLLKTYLGEGDREQEFRDLMAKQWARLADKYCDDQGVNLFIGHFFFVKEGETPEAEPESERPILHVGGTQALFTHNIPSQIQYAALGHLHRYHAVAKEPFPIVYSSSPLSYSFSEAEQEKQVVIAETIPGNAVNYKPIPLKKGRPLYRKTFQDLETALGWLEKNPYCFVELTYVTEHAIDASTRKALMKAHDGIVNLIPQIKNPQGQESLSLKVEDLEKDMLSLFKMYYQSERGLEPNKELLDLFKEVISQE</sequence>
<comment type="function">
    <text evidence="4">SbcCD cleaves DNA hairpin structures. These structures can inhibit DNA replication and are intermediates in certain DNA recombination reactions. The complex acts as a 3'-&gt;5' double strand exonuclease that can open hairpins. It also has a 5' single-strand endonuclease activity.</text>
</comment>
<dbReference type="NCBIfam" id="TIGR00619">
    <property type="entry name" value="sbcd"/>
    <property type="match status" value="1"/>
</dbReference>
<dbReference type="EMBL" id="JBHLWI010000022">
    <property type="protein sequence ID" value="MFC0262605.1"/>
    <property type="molecule type" value="Genomic_DNA"/>
</dbReference>
<evidence type="ECO:0000259" key="5">
    <source>
        <dbReference type="Pfam" id="PF00149"/>
    </source>
</evidence>
<comment type="similarity">
    <text evidence="4">Belongs to the SbcD family.</text>
</comment>
<organism evidence="6 7">
    <name type="scientific">Fontibacter flavus</name>
    <dbReference type="NCBI Taxonomy" id="654838"/>
    <lineage>
        <taxon>Bacteria</taxon>
        <taxon>Pseudomonadati</taxon>
        <taxon>Bacteroidota</taxon>
        <taxon>Cytophagia</taxon>
        <taxon>Cytophagales</taxon>
        <taxon>Cyclobacteriaceae</taxon>
        <taxon>Fontibacter</taxon>
    </lineage>
</organism>
<keyword evidence="7" id="KW-1185">Reference proteome</keyword>
<dbReference type="PANTHER" id="PTHR30337">
    <property type="entry name" value="COMPONENT OF ATP-DEPENDENT DSDNA EXONUCLEASE"/>
    <property type="match status" value="1"/>
</dbReference>
<dbReference type="CDD" id="cd00840">
    <property type="entry name" value="MPP_Mre11_N"/>
    <property type="match status" value="1"/>
</dbReference>
<reference evidence="6 7" key="1">
    <citation type="submission" date="2024-09" db="EMBL/GenBank/DDBJ databases">
        <authorList>
            <person name="Sun Q."/>
            <person name="Mori K."/>
        </authorList>
    </citation>
    <scope>NUCLEOTIDE SEQUENCE [LARGE SCALE GENOMIC DNA]</scope>
    <source>
        <strain evidence="6 7">CCM 7650</strain>
    </source>
</reference>
<comment type="caution">
    <text evidence="6">The sequence shown here is derived from an EMBL/GenBank/DDBJ whole genome shotgun (WGS) entry which is preliminary data.</text>
</comment>
<feature type="domain" description="Calcineurin-like phosphoesterase" evidence="5">
    <location>
        <begin position="1"/>
        <end position="123"/>
    </location>
</feature>
<dbReference type="Gene3D" id="3.60.21.10">
    <property type="match status" value="1"/>
</dbReference>
<dbReference type="RefSeq" id="WP_382387056.1">
    <property type="nucleotide sequence ID" value="NZ_JBHLWI010000022.1"/>
</dbReference>
<protein>
    <recommendedName>
        <fullName evidence="4">Nuclease SbcCD subunit D</fullName>
    </recommendedName>
</protein>
<keyword evidence="4" id="KW-0255">Endonuclease</keyword>
<evidence type="ECO:0000256" key="1">
    <source>
        <dbReference type="ARBA" id="ARBA00022722"/>
    </source>
</evidence>
<evidence type="ECO:0000256" key="4">
    <source>
        <dbReference type="RuleBase" id="RU363069"/>
    </source>
</evidence>
<dbReference type="InterPro" id="IPR029052">
    <property type="entry name" value="Metallo-depent_PP-like"/>
</dbReference>
<dbReference type="InterPro" id="IPR004593">
    <property type="entry name" value="SbcD"/>
</dbReference>
<evidence type="ECO:0000256" key="3">
    <source>
        <dbReference type="ARBA" id="ARBA00022839"/>
    </source>
</evidence>
<keyword evidence="2 4" id="KW-0378">Hydrolase</keyword>
<dbReference type="Pfam" id="PF00149">
    <property type="entry name" value="Metallophos"/>
    <property type="match status" value="1"/>
</dbReference>
<gene>
    <name evidence="4" type="primary">sbcD</name>
    <name evidence="6" type="ORF">ACFFIP_07905</name>
</gene>
<accession>A0ABV6FTI4</accession>
<dbReference type="SUPFAM" id="SSF56300">
    <property type="entry name" value="Metallo-dependent phosphatases"/>
    <property type="match status" value="1"/>
</dbReference>
<dbReference type="PANTHER" id="PTHR30337:SF0">
    <property type="entry name" value="NUCLEASE SBCCD SUBUNIT D"/>
    <property type="match status" value="1"/>
</dbReference>
<evidence type="ECO:0000313" key="7">
    <source>
        <dbReference type="Proteomes" id="UP001589797"/>
    </source>
</evidence>
<dbReference type="InterPro" id="IPR004843">
    <property type="entry name" value="Calcineurin-like_PHP"/>
</dbReference>
<comment type="subunit">
    <text evidence="4">Heterodimer of SbcC and SbcD.</text>
</comment>
<keyword evidence="3 4" id="KW-0269">Exonuclease</keyword>
<keyword evidence="4" id="KW-0235">DNA replication</keyword>
<name>A0ABV6FTI4_9BACT</name>
<dbReference type="InterPro" id="IPR041796">
    <property type="entry name" value="Mre11_N"/>
</dbReference>
<keyword evidence="4" id="KW-0233">DNA recombination</keyword>
<proteinExistence type="inferred from homology"/>
<evidence type="ECO:0000256" key="2">
    <source>
        <dbReference type="ARBA" id="ARBA00022801"/>
    </source>
</evidence>
<dbReference type="Proteomes" id="UP001589797">
    <property type="component" value="Unassembled WGS sequence"/>
</dbReference>
<dbReference type="InterPro" id="IPR050535">
    <property type="entry name" value="DNA_Repair-Maintenance_Comp"/>
</dbReference>